<evidence type="ECO:0000259" key="7">
    <source>
        <dbReference type="Pfam" id="PF25767"/>
    </source>
</evidence>
<dbReference type="SUPFAM" id="SSF48371">
    <property type="entry name" value="ARM repeat"/>
    <property type="match status" value="1"/>
</dbReference>
<accession>A0A0X3P4X5</accession>
<dbReference type="Pfam" id="PF25767">
    <property type="entry name" value="ARM_TBCD_2nd"/>
    <property type="match status" value="1"/>
</dbReference>
<evidence type="ECO:0000256" key="3">
    <source>
        <dbReference type="ARBA" id="ARBA00023186"/>
    </source>
</evidence>
<dbReference type="GO" id="GO:0005096">
    <property type="term" value="F:GTPase activator activity"/>
    <property type="evidence" value="ECO:0007669"/>
    <property type="project" value="InterPro"/>
</dbReference>
<proteinExistence type="inferred from homology"/>
<dbReference type="InterPro" id="IPR011989">
    <property type="entry name" value="ARM-like"/>
</dbReference>
<dbReference type="PANTHER" id="PTHR12658:SF0">
    <property type="entry name" value="TUBULIN-SPECIFIC CHAPERONE D"/>
    <property type="match status" value="1"/>
</dbReference>
<feature type="transmembrane region" description="Helical" evidence="5">
    <location>
        <begin position="71"/>
        <end position="87"/>
    </location>
</feature>
<dbReference type="GO" id="GO:0016328">
    <property type="term" value="C:lateral plasma membrane"/>
    <property type="evidence" value="ECO:0007669"/>
    <property type="project" value="TreeGrafter"/>
</dbReference>
<dbReference type="GO" id="GO:0007023">
    <property type="term" value="P:post-chaperonin tubulin folding pathway"/>
    <property type="evidence" value="ECO:0007669"/>
    <property type="project" value="InterPro"/>
</dbReference>
<comment type="similarity">
    <text evidence="1">Belongs to the TBCD family.</text>
</comment>
<dbReference type="Gene3D" id="1.25.10.10">
    <property type="entry name" value="Leucine-rich Repeat Variant"/>
    <property type="match status" value="2"/>
</dbReference>
<dbReference type="GO" id="GO:0007021">
    <property type="term" value="P:tubulin complex assembly"/>
    <property type="evidence" value="ECO:0007669"/>
    <property type="project" value="InterPro"/>
</dbReference>
<feature type="compositionally biased region" description="Acidic residues" evidence="4">
    <location>
        <begin position="288"/>
        <end position="305"/>
    </location>
</feature>
<dbReference type="InterPro" id="IPR022577">
    <property type="entry name" value="TBCD_C"/>
</dbReference>
<sequence>MLNKCIRLANQFSSNPDGQHFVFKVIHLMTKTRGYKNLIRLMPHTVDDLEPVFNLLSSQDCTDKQNWQTRYVLLLWLSIVVMVPFGLSRLEKPGKPPLIARILNEAKRHVVLDEVTQEAAAYLIAKFISRPDVHPTELESTISWAANELASADYGSHNGQMRVAGCLRSLANICKIVARKVLVPHASKLLQITLDLPDISQTILLYRLRTKLIQRIGLIFCPRRAAAARWRYQRGFRSLADNLCSRLPLGDILPTNGTDASLQPSGTTKDDAVQSYLTIKPNHVDRNEEVDEEEEDDDDDDGDFDVPEEVADVVDNLMDALKSKFTFIRWSAAKGLGRICSRLTAPFVEDVLSAILGLCTRLETFSAWHGASLALAELGRRCLLLPEKLEKVIPVVLTALFYDEKSGDCNYGSNVRDAACYCCWAFARAYKASDFASHVEGVSRKLILSALFDRELNVRRAAAAAFQENAGRQGQFPHGIEIITTCDYFAVGNISNCYLNLSCFVASFPEYTPVIIDHLAFSRLGHWDEHIRDLAGKALHKLTPCSKDQILGSVIPKLLERTLGPDLYMRQGSVIGLAEIMHALSSETTLPPSLLSSVEEIIPKLNERHYFRGVTGELMRRACCRLIEKSSLSNLNFHEGEILETWRNFLDECLQYREPEIQDPAISAYAAFLTTYLFDKNGKIRDDYRNALLLHLLSSVDAKNEWVQIGYLGVLGQAPGVLFEGKGENTLTAISSCCVATQKTLCWCNARQKGLQALTSVVSHIGLNSNKITEAQINDVLTILLNSLSDYTTDSRGDIGSIVREAGMHSLLAFCSDVVNSGRSGEIKADVMESIFVNVAQQAVEVIDRTRAVAGRVFTGLLHHKPQMPHIPHETELRRIFNEKICADISWLTAQSTFPLFVQLFDLPEFQYHLMLGFAASAGGVTEKTIQASSYALRSHMITHEADPAFLLNFMQLMARIFISLRDYSRICVPLLKFLDLLLCDPLIAATMENHLDILDQLLNSTWIECRLSKNVPKLKAAIDVYGAMVQFSEPIRTKSVSFLVESLRHRYPFVRKAAASKLFESLLVYEMVDPESNEEVSTLLSETVWEEPLSEVNPVRETICQLLHIPSSRPVVLSPPPSS</sequence>
<evidence type="ECO:0000256" key="4">
    <source>
        <dbReference type="SAM" id="MobiDB-lite"/>
    </source>
</evidence>
<feature type="domain" description="Tubulin-folding cofactor D C-terminal" evidence="6">
    <location>
        <begin position="834"/>
        <end position="1018"/>
    </location>
</feature>
<organism evidence="8">
    <name type="scientific">Schistocephalus solidus</name>
    <name type="common">Tapeworm</name>
    <dbReference type="NCBI Taxonomy" id="70667"/>
    <lineage>
        <taxon>Eukaryota</taxon>
        <taxon>Metazoa</taxon>
        <taxon>Spiralia</taxon>
        <taxon>Lophotrochozoa</taxon>
        <taxon>Platyhelminthes</taxon>
        <taxon>Cestoda</taxon>
        <taxon>Eucestoda</taxon>
        <taxon>Diphyllobothriidea</taxon>
        <taxon>Diphyllobothriidae</taxon>
        <taxon>Schistocephalus</taxon>
    </lineage>
</organism>
<reference evidence="8" key="1">
    <citation type="submission" date="2016-01" db="EMBL/GenBank/DDBJ databases">
        <title>Reference transcriptome for the parasite Schistocephalus solidus: insights into the molecular evolution of parasitism.</title>
        <authorList>
            <person name="Hebert F.O."/>
            <person name="Grambauer S."/>
            <person name="Barber I."/>
            <person name="Landry C.R."/>
            <person name="Aubin-Horth N."/>
        </authorList>
    </citation>
    <scope>NUCLEOTIDE SEQUENCE</scope>
</reference>
<dbReference type="InterPro" id="IPR058033">
    <property type="entry name" value="ARM_TBCD_2nd"/>
</dbReference>
<gene>
    <name evidence="8" type="primary">TBCD</name>
    <name evidence="8" type="ORF">TR148758</name>
</gene>
<dbReference type="EMBL" id="GEEE01016755">
    <property type="protein sequence ID" value="JAP46470.1"/>
    <property type="molecule type" value="Transcribed_RNA"/>
</dbReference>
<keyword evidence="5" id="KW-0812">Transmembrane</keyword>
<evidence type="ECO:0000256" key="5">
    <source>
        <dbReference type="SAM" id="Phobius"/>
    </source>
</evidence>
<dbReference type="Pfam" id="PF23579">
    <property type="entry name" value="ARM_TBCD"/>
    <property type="match status" value="1"/>
</dbReference>
<evidence type="ECO:0000256" key="1">
    <source>
        <dbReference type="ARBA" id="ARBA00006853"/>
    </source>
</evidence>
<dbReference type="InterPro" id="IPR033162">
    <property type="entry name" value="TBCD"/>
</dbReference>
<feature type="domain" description="Tubulin-folding cofactor D ARM repeats" evidence="7">
    <location>
        <begin position="284"/>
        <end position="480"/>
    </location>
</feature>
<evidence type="ECO:0000256" key="2">
    <source>
        <dbReference type="ARBA" id="ARBA00015003"/>
    </source>
</evidence>
<keyword evidence="3" id="KW-0143">Chaperone</keyword>
<protein>
    <recommendedName>
        <fullName evidence="2">Tubulin-specific chaperone D</fullName>
    </recommendedName>
</protein>
<evidence type="ECO:0000313" key="8">
    <source>
        <dbReference type="EMBL" id="JAP46470.1"/>
    </source>
</evidence>
<dbReference type="Pfam" id="PF12612">
    <property type="entry name" value="TFCD_C"/>
    <property type="match status" value="1"/>
</dbReference>
<dbReference type="GO" id="GO:0000226">
    <property type="term" value="P:microtubule cytoskeleton organization"/>
    <property type="evidence" value="ECO:0007669"/>
    <property type="project" value="TreeGrafter"/>
</dbReference>
<dbReference type="GO" id="GO:0034333">
    <property type="term" value="P:adherens junction assembly"/>
    <property type="evidence" value="ECO:0007669"/>
    <property type="project" value="TreeGrafter"/>
</dbReference>
<evidence type="ECO:0000259" key="6">
    <source>
        <dbReference type="Pfam" id="PF12612"/>
    </source>
</evidence>
<dbReference type="GO" id="GO:0070830">
    <property type="term" value="P:bicellular tight junction assembly"/>
    <property type="evidence" value="ECO:0007669"/>
    <property type="project" value="TreeGrafter"/>
</dbReference>
<keyword evidence="5" id="KW-1133">Transmembrane helix</keyword>
<name>A0A0X3P4X5_SCHSO</name>
<keyword evidence="5" id="KW-0472">Membrane</keyword>
<dbReference type="AlphaFoldDB" id="A0A0X3P4X5"/>
<dbReference type="GO" id="GO:0048487">
    <property type="term" value="F:beta-tubulin binding"/>
    <property type="evidence" value="ECO:0007669"/>
    <property type="project" value="InterPro"/>
</dbReference>
<dbReference type="InterPro" id="IPR016024">
    <property type="entry name" value="ARM-type_fold"/>
</dbReference>
<dbReference type="PANTHER" id="PTHR12658">
    <property type="entry name" value="BETA-TUBULIN COFACTOR D"/>
    <property type="match status" value="1"/>
</dbReference>
<feature type="region of interest" description="Disordered" evidence="4">
    <location>
        <begin position="284"/>
        <end position="305"/>
    </location>
</feature>